<dbReference type="Gene3D" id="1.25.40.10">
    <property type="entry name" value="Tetratricopeptide repeat domain"/>
    <property type="match status" value="1"/>
</dbReference>
<dbReference type="InterPro" id="IPR019734">
    <property type="entry name" value="TPR_rpt"/>
</dbReference>
<dbReference type="InterPro" id="IPR011990">
    <property type="entry name" value="TPR-like_helical_dom_sf"/>
</dbReference>
<sequence length="838" mass="96732">MAKWYALATVSAVSVLLAMAFAVWACGERSTHNSEYWATFAVAISVILLILFFGLLRRAMLERNAYVPGSIDVQELVDATKPETKPLIQDLTSQFRKQISETDLYPPTVLPAEAPPEHFLDLLGDVDLEPKKLLTSLLRLFSRLRPKVAYRVCGVLRVRTQEPHFGMTVTITSFIRGCRSTEVWGATWEQVVRRAGYWVMASILPVTRRGKEPPWAGWWGKRMPTELFALYQEAKELSSERKFDEALERLYAALRLDPMNLYLRVEIAGIQENTGLYLDALETYHAALTIDGQNTEERNRQLWTAPWSFGRRFRQRRCLRHPGVLNTRYRYAVVLGTSEHTAAQWCNSGMKYPRRLKDHENIVHLLAPVFAERYWPIVSAIHPSKSKFEARQWLTEELERSEPPWVRLIFQLACAQELYRLAQDRPLRFPWRHIAHNPTGLQPTKSVLHILANYWAPLRLAWVSKELNREVGTYLLNSGHRVLTSNRPRHSQSSRAPLKRVIEYDAYVDWSRVAMEWPGEIGDINRLTNKIDHAMCRQKRYDWQAHYGAACVYAIAMNGESSGSIIRCRCRDLAVRELEESVRCTESGFVTVKRSWLLASDVDLDELRLEESFISFEREAFPHFTPDRSRPASHEQFQTETKMYDRQLLASTAQMMERTWHRRGVESTTDVHTVAYWFRDEVGIWQAIVSFAETHGRNWPDRAKLLRRVREVADPRILDEEGFSPRLREWDSVIEEIWFGTAREQETSGCAEKVDEALQVLLPEIEEGAESSPTARSRQWLAEARKAVSHGQNSLDASLIREVCAGYAAVWQGLYDLLDATGELCSFRQALLNIRVPR</sequence>
<name>A0AAU3I2I4_9ACTN</name>
<evidence type="ECO:0000313" key="4">
    <source>
        <dbReference type="EMBL" id="WTZ10603.1"/>
    </source>
</evidence>
<keyword evidence="2" id="KW-1133">Transmembrane helix</keyword>
<evidence type="ECO:0000256" key="2">
    <source>
        <dbReference type="SAM" id="Phobius"/>
    </source>
</evidence>
<gene>
    <name evidence="4" type="ORF">OG699_23055</name>
</gene>
<dbReference type="PROSITE" id="PS50005">
    <property type="entry name" value="TPR"/>
    <property type="match status" value="1"/>
</dbReference>
<keyword evidence="2" id="KW-0812">Transmembrane</keyword>
<evidence type="ECO:0000256" key="1">
    <source>
        <dbReference type="PROSITE-ProRule" id="PRU00339"/>
    </source>
</evidence>
<protein>
    <recommendedName>
        <fullName evidence="5">Tetratricopeptide repeat protein</fullName>
    </recommendedName>
</protein>
<keyword evidence="3" id="KW-0732">Signal</keyword>
<dbReference type="EMBL" id="CP109546">
    <property type="protein sequence ID" value="WTZ10603.1"/>
    <property type="molecule type" value="Genomic_DNA"/>
</dbReference>
<dbReference type="SUPFAM" id="SSF48452">
    <property type="entry name" value="TPR-like"/>
    <property type="match status" value="1"/>
</dbReference>
<keyword evidence="2" id="KW-0472">Membrane</keyword>
<feature type="transmembrane region" description="Helical" evidence="2">
    <location>
        <begin position="35"/>
        <end position="56"/>
    </location>
</feature>
<evidence type="ECO:0008006" key="5">
    <source>
        <dbReference type="Google" id="ProtNLM"/>
    </source>
</evidence>
<evidence type="ECO:0000256" key="3">
    <source>
        <dbReference type="SAM" id="SignalP"/>
    </source>
</evidence>
<organism evidence="4">
    <name type="scientific">Streptomyces sp. NBC_01393</name>
    <dbReference type="NCBI Taxonomy" id="2903851"/>
    <lineage>
        <taxon>Bacteria</taxon>
        <taxon>Bacillati</taxon>
        <taxon>Actinomycetota</taxon>
        <taxon>Actinomycetes</taxon>
        <taxon>Kitasatosporales</taxon>
        <taxon>Streptomycetaceae</taxon>
        <taxon>Streptomyces</taxon>
    </lineage>
</organism>
<dbReference type="AlphaFoldDB" id="A0AAU3I2I4"/>
<feature type="chain" id="PRO_5044018913" description="Tetratricopeptide repeat protein" evidence="3">
    <location>
        <begin position="26"/>
        <end position="838"/>
    </location>
</feature>
<reference evidence="4" key="1">
    <citation type="submission" date="2022-10" db="EMBL/GenBank/DDBJ databases">
        <title>The complete genomes of actinobacterial strains from the NBC collection.</title>
        <authorList>
            <person name="Joergensen T.S."/>
            <person name="Alvarez Arevalo M."/>
            <person name="Sterndorff E.B."/>
            <person name="Faurdal D."/>
            <person name="Vuksanovic O."/>
            <person name="Mourched A.-S."/>
            <person name="Charusanti P."/>
            <person name="Shaw S."/>
            <person name="Blin K."/>
            <person name="Weber T."/>
        </authorList>
    </citation>
    <scope>NUCLEOTIDE SEQUENCE</scope>
    <source>
        <strain evidence="4">NBC_01393</strain>
    </source>
</reference>
<keyword evidence="1" id="KW-0802">TPR repeat</keyword>
<feature type="signal peptide" evidence="3">
    <location>
        <begin position="1"/>
        <end position="25"/>
    </location>
</feature>
<accession>A0AAU3I2I4</accession>
<dbReference type="SMART" id="SM00028">
    <property type="entry name" value="TPR"/>
    <property type="match status" value="2"/>
</dbReference>
<proteinExistence type="predicted"/>
<feature type="repeat" description="TPR" evidence="1">
    <location>
        <begin position="227"/>
        <end position="260"/>
    </location>
</feature>